<feature type="domain" description="NADH:flavin oxidoreductase/NADH oxidase N-terminal" evidence="3">
    <location>
        <begin position="6"/>
        <end position="342"/>
    </location>
</feature>
<keyword evidence="5" id="KW-1185">Reference proteome</keyword>
<sequence>MTTHPVFETFALAQRQIKNRVAVAPMSRASATLAGIPTNAMNTYYEKFAQGGFGIIITEGLYTDKIASQAYPHQPGIVTPEQIAGWRAVVNKVTAHGTVVIAQLMHAGALSQHLTQTQAPSVITPLGTKLRSYGGGDGPFPVPAAMTVTDIRNVVKGYADAAKNAVAAGFHGIELHAANGYLPDQFLTAYTNLRDDDYGGSIPNRFRIIAESLAAIRQAVPAGFIVGLRLSEGKVNDFHYRWPDGAVTAAAILEEVAKAAPDYVHISGEGSTWEKLGVYDNNESLTGMAKRITGLPVIANGGMDDLRVADKALREGHTDFISLGKAALANPDWPARIAAGLQPVAFERAMAAPFPPVLV</sequence>
<protein>
    <submittedName>
        <fullName evidence="4">NADH:flavin oxidoreductase</fullName>
    </submittedName>
</protein>
<evidence type="ECO:0000313" key="4">
    <source>
        <dbReference type="EMBL" id="MBS0027524.1"/>
    </source>
</evidence>
<comment type="caution">
    <text evidence="4">The sequence shown here is derived from an EMBL/GenBank/DDBJ whole genome shotgun (WGS) entry which is preliminary data.</text>
</comment>
<dbReference type="Gene3D" id="3.20.20.70">
    <property type="entry name" value="Aldolase class I"/>
    <property type="match status" value="1"/>
</dbReference>
<dbReference type="InterPro" id="IPR051799">
    <property type="entry name" value="NADH_flavin_oxidoreductase"/>
</dbReference>
<name>A0ABS5IX37_9BACT</name>
<dbReference type="PANTHER" id="PTHR43656">
    <property type="entry name" value="BINDING OXIDOREDUCTASE, PUTATIVE (AFU_ORTHOLOGUE AFUA_2G08260)-RELATED"/>
    <property type="match status" value="1"/>
</dbReference>
<reference evidence="4 5" key="1">
    <citation type="submission" date="2021-04" db="EMBL/GenBank/DDBJ databases">
        <title>Chitinophaga sp. nov., isolated from the rhizosphere soil.</title>
        <authorList>
            <person name="He S."/>
        </authorList>
    </citation>
    <scope>NUCLEOTIDE SEQUENCE [LARGE SCALE GENOMIC DNA]</scope>
    <source>
        <strain evidence="4 5">2R12</strain>
    </source>
</reference>
<dbReference type="Pfam" id="PF00724">
    <property type="entry name" value="Oxidored_FMN"/>
    <property type="match status" value="1"/>
</dbReference>
<dbReference type="CDD" id="cd02803">
    <property type="entry name" value="OYE_like_FMN_family"/>
    <property type="match status" value="1"/>
</dbReference>
<dbReference type="RefSeq" id="WP_211972614.1">
    <property type="nucleotide sequence ID" value="NZ_CBFHAM010000006.1"/>
</dbReference>
<keyword evidence="2" id="KW-0560">Oxidoreductase</keyword>
<organism evidence="4 5">
    <name type="scientific">Chitinophaga hostae</name>
    <dbReference type="NCBI Taxonomy" id="2831022"/>
    <lineage>
        <taxon>Bacteria</taxon>
        <taxon>Pseudomonadati</taxon>
        <taxon>Bacteroidota</taxon>
        <taxon>Chitinophagia</taxon>
        <taxon>Chitinophagales</taxon>
        <taxon>Chitinophagaceae</taxon>
        <taxon>Chitinophaga</taxon>
    </lineage>
</organism>
<proteinExistence type="predicted"/>
<dbReference type="InterPro" id="IPR013785">
    <property type="entry name" value="Aldolase_TIM"/>
</dbReference>
<dbReference type="InterPro" id="IPR001155">
    <property type="entry name" value="OxRdtase_FMN_N"/>
</dbReference>
<evidence type="ECO:0000256" key="2">
    <source>
        <dbReference type="ARBA" id="ARBA00023002"/>
    </source>
</evidence>
<evidence type="ECO:0000313" key="5">
    <source>
        <dbReference type="Proteomes" id="UP000676386"/>
    </source>
</evidence>
<dbReference type="PANTHER" id="PTHR43656:SF2">
    <property type="entry name" value="BINDING OXIDOREDUCTASE, PUTATIVE (AFU_ORTHOLOGUE AFUA_2G08260)-RELATED"/>
    <property type="match status" value="1"/>
</dbReference>
<dbReference type="EMBL" id="JAGTXB010000003">
    <property type="protein sequence ID" value="MBS0027524.1"/>
    <property type="molecule type" value="Genomic_DNA"/>
</dbReference>
<dbReference type="SUPFAM" id="SSF51395">
    <property type="entry name" value="FMN-linked oxidoreductases"/>
    <property type="match status" value="1"/>
</dbReference>
<evidence type="ECO:0000256" key="1">
    <source>
        <dbReference type="ARBA" id="ARBA00022630"/>
    </source>
</evidence>
<accession>A0ABS5IX37</accession>
<dbReference type="Proteomes" id="UP000676386">
    <property type="component" value="Unassembled WGS sequence"/>
</dbReference>
<gene>
    <name evidence="4" type="ORF">KE626_09420</name>
</gene>
<evidence type="ECO:0000259" key="3">
    <source>
        <dbReference type="Pfam" id="PF00724"/>
    </source>
</evidence>
<keyword evidence="1" id="KW-0285">Flavoprotein</keyword>